<dbReference type="GO" id="GO:0071203">
    <property type="term" value="C:WASH complex"/>
    <property type="evidence" value="ECO:0007669"/>
    <property type="project" value="InterPro"/>
</dbReference>
<dbReference type="Pfam" id="PF14745">
    <property type="entry name" value="WASH-4_N"/>
    <property type="match status" value="2"/>
</dbReference>
<proteinExistence type="predicted"/>
<sequence length="382" mass="44052">MAMNGYFYIPKYFYFYSLILHPPGPCKTKNKTVTAGAEIHAEVQLKNYGKFLEEYTSQLKRIEDALDESVGDVWDFSLDPIALKLLPYEQSSLLELIKTENKVLNKVITVYAALCCEIKKLKYEAETKFYNGLLFYGEGATDSSMVEGDCQIQMGRFVSFLQELSCFVTRCYEVVVNVVHQLAVLYTSNKNAPKIIETSGVHFQAMYEHLGELLTVLITLDEIIDNHATLKDHWTMYKRLLKSVHHNPSKFGIQEDKLKPFEKLLLKLECQLLDGMIFQVPAITLTANIIWFADNFLIQKIPAAAKLLDKKSIHTVKMQRDNFLQQKAQSLTKDMQSYYVFVSSWMTKMESILSKEQRMNKFAEDLSNRCNVFIQVCSLLIW</sequence>
<dbReference type="AlphaFoldDB" id="A0A2I0U412"/>
<dbReference type="PANTHER" id="PTHR31409:SF0">
    <property type="entry name" value="WASH COMPLEX SUBUNIT 4"/>
    <property type="match status" value="1"/>
</dbReference>
<dbReference type="GO" id="GO:0016197">
    <property type="term" value="P:endosomal transport"/>
    <property type="evidence" value="ECO:0007669"/>
    <property type="project" value="TreeGrafter"/>
</dbReference>
<evidence type="ECO:0000259" key="1">
    <source>
        <dbReference type="Pfam" id="PF14745"/>
    </source>
</evidence>
<dbReference type="PANTHER" id="PTHR31409">
    <property type="entry name" value="WASH COMPLEX SUBUNIT 4"/>
    <property type="match status" value="1"/>
</dbReference>
<dbReference type="OrthoDB" id="10261210at2759"/>
<dbReference type="EMBL" id="KZ506217">
    <property type="protein sequence ID" value="PKU40713.1"/>
    <property type="molecule type" value="Genomic_DNA"/>
</dbReference>
<organism evidence="2 3">
    <name type="scientific">Limosa lapponica baueri</name>
    <dbReference type="NCBI Taxonomy" id="1758121"/>
    <lineage>
        <taxon>Eukaryota</taxon>
        <taxon>Metazoa</taxon>
        <taxon>Chordata</taxon>
        <taxon>Craniata</taxon>
        <taxon>Vertebrata</taxon>
        <taxon>Euteleostomi</taxon>
        <taxon>Archelosauria</taxon>
        <taxon>Archosauria</taxon>
        <taxon>Dinosauria</taxon>
        <taxon>Saurischia</taxon>
        <taxon>Theropoda</taxon>
        <taxon>Coelurosauria</taxon>
        <taxon>Aves</taxon>
        <taxon>Neognathae</taxon>
        <taxon>Neoaves</taxon>
        <taxon>Charadriiformes</taxon>
        <taxon>Scolopacidae</taxon>
        <taxon>Limosa</taxon>
    </lineage>
</organism>
<gene>
    <name evidence="2" type="ORF">llap_8979</name>
</gene>
<keyword evidence="3" id="KW-1185">Reference proteome</keyword>
<reference evidence="3" key="1">
    <citation type="submission" date="2017-11" db="EMBL/GenBank/DDBJ databases">
        <authorList>
            <person name="Lima N.C."/>
            <person name="Parody-Merino A.M."/>
            <person name="Battley P.F."/>
            <person name="Fidler A.E."/>
            <person name="Prosdocimi F."/>
        </authorList>
    </citation>
    <scope>NUCLEOTIDE SEQUENCE [LARGE SCALE GENOMIC DNA]</scope>
</reference>
<dbReference type="GO" id="GO:0007032">
    <property type="term" value="P:endosome organization"/>
    <property type="evidence" value="ECO:0007669"/>
    <property type="project" value="TreeGrafter"/>
</dbReference>
<accession>A0A2I0U412</accession>
<dbReference type="InterPro" id="IPR028191">
    <property type="entry name" value="WASH-4_N"/>
</dbReference>
<dbReference type="Proteomes" id="UP000233556">
    <property type="component" value="Unassembled WGS sequence"/>
</dbReference>
<dbReference type="InterPro" id="IPR027307">
    <property type="entry name" value="WASH7"/>
</dbReference>
<evidence type="ECO:0000313" key="2">
    <source>
        <dbReference type="EMBL" id="PKU40713.1"/>
    </source>
</evidence>
<reference evidence="3" key="2">
    <citation type="submission" date="2017-12" db="EMBL/GenBank/DDBJ databases">
        <title>Genome sequence of the Bar-tailed Godwit (Limosa lapponica baueri).</title>
        <authorList>
            <person name="Lima N.C.B."/>
            <person name="Parody-Merino A.M."/>
            <person name="Battley P.F."/>
            <person name="Fidler A.E."/>
            <person name="Prosdocimi F."/>
        </authorList>
    </citation>
    <scope>NUCLEOTIDE SEQUENCE [LARGE SCALE GENOMIC DNA]</scope>
</reference>
<evidence type="ECO:0000313" key="3">
    <source>
        <dbReference type="Proteomes" id="UP000233556"/>
    </source>
</evidence>
<dbReference type="GO" id="GO:0005768">
    <property type="term" value="C:endosome"/>
    <property type="evidence" value="ECO:0007669"/>
    <property type="project" value="TreeGrafter"/>
</dbReference>
<protein>
    <recommendedName>
        <fullName evidence="1">WASH complex subunit 4 N-terminal domain-containing protein</fullName>
    </recommendedName>
</protein>
<feature type="domain" description="WASH complex subunit 4 N-terminal" evidence="1">
    <location>
        <begin position="49"/>
        <end position="279"/>
    </location>
</feature>
<feature type="domain" description="WASH complex subunit 4 N-terminal" evidence="1">
    <location>
        <begin position="280"/>
        <end position="379"/>
    </location>
</feature>
<name>A0A2I0U412_LIMLA</name>